<comment type="caution">
    <text evidence="2">The sequence shown here is derived from an EMBL/GenBank/DDBJ whole genome shotgun (WGS) entry which is preliminary data.</text>
</comment>
<keyword evidence="3" id="KW-1185">Reference proteome</keyword>
<evidence type="ECO:0008006" key="4">
    <source>
        <dbReference type="Google" id="ProtNLM"/>
    </source>
</evidence>
<evidence type="ECO:0000313" key="2">
    <source>
        <dbReference type="EMBL" id="CAE8634755.1"/>
    </source>
</evidence>
<dbReference type="Gene3D" id="1.25.40.20">
    <property type="entry name" value="Ankyrin repeat-containing domain"/>
    <property type="match status" value="1"/>
</dbReference>
<organism evidence="2 3">
    <name type="scientific">Polarella glacialis</name>
    <name type="common">Dinoflagellate</name>
    <dbReference type="NCBI Taxonomy" id="89957"/>
    <lineage>
        <taxon>Eukaryota</taxon>
        <taxon>Sar</taxon>
        <taxon>Alveolata</taxon>
        <taxon>Dinophyceae</taxon>
        <taxon>Suessiales</taxon>
        <taxon>Suessiaceae</taxon>
        <taxon>Polarella</taxon>
    </lineage>
</organism>
<dbReference type="InterPro" id="IPR036770">
    <property type="entry name" value="Ankyrin_rpt-contain_sf"/>
</dbReference>
<dbReference type="PROSITE" id="PS50088">
    <property type="entry name" value="ANK_REPEAT"/>
    <property type="match status" value="1"/>
</dbReference>
<dbReference type="InterPro" id="IPR002110">
    <property type="entry name" value="Ankyrin_rpt"/>
</dbReference>
<protein>
    <recommendedName>
        <fullName evidence="4">Ankyrin repeat domain-containing protein</fullName>
    </recommendedName>
</protein>
<evidence type="ECO:0000313" key="3">
    <source>
        <dbReference type="Proteomes" id="UP000654075"/>
    </source>
</evidence>
<dbReference type="EMBL" id="CAJNNV010031125">
    <property type="protein sequence ID" value="CAE8634755.1"/>
    <property type="molecule type" value="Genomic_DNA"/>
</dbReference>
<evidence type="ECO:0000256" key="1">
    <source>
        <dbReference type="PROSITE-ProRule" id="PRU00023"/>
    </source>
</evidence>
<dbReference type="SUPFAM" id="SSF48403">
    <property type="entry name" value="Ankyrin repeat"/>
    <property type="match status" value="1"/>
</dbReference>
<dbReference type="Pfam" id="PF13637">
    <property type="entry name" value="Ank_4"/>
    <property type="match status" value="1"/>
</dbReference>
<reference evidence="2" key="1">
    <citation type="submission" date="2021-02" db="EMBL/GenBank/DDBJ databases">
        <authorList>
            <person name="Dougan E. K."/>
            <person name="Rhodes N."/>
            <person name="Thang M."/>
            <person name="Chan C."/>
        </authorList>
    </citation>
    <scope>NUCLEOTIDE SEQUENCE</scope>
</reference>
<keyword evidence="1" id="KW-0040">ANK repeat</keyword>
<accession>A0A813H9H4</accession>
<sequence length="100" mass="10575">MQQSQKELSCFPGAANIFLQIAIAQGWCQAVHLAVKFGASVVAQITIRDCEFLPALHLAVRGLADLGADPNATDDCGQTALRQSAEAGKLEVLRLLAELG</sequence>
<dbReference type="AlphaFoldDB" id="A0A813H9H4"/>
<feature type="repeat" description="ANK" evidence="1">
    <location>
        <begin position="76"/>
        <end position="100"/>
    </location>
</feature>
<gene>
    <name evidence="2" type="ORF">PGLA1383_LOCUS50375</name>
</gene>
<proteinExistence type="predicted"/>
<dbReference type="Proteomes" id="UP000654075">
    <property type="component" value="Unassembled WGS sequence"/>
</dbReference>
<dbReference type="PROSITE" id="PS50297">
    <property type="entry name" value="ANK_REP_REGION"/>
    <property type="match status" value="1"/>
</dbReference>
<dbReference type="OrthoDB" id="194358at2759"/>
<name>A0A813H9H4_POLGL</name>
<feature type="non-terminal residue" evidence="2">
    <location>
        <position position="100"/>
    </location>
</feature>